<evidence type="ECO:0008006" key="4">
    <source>
        <dbReference type="Google" id="ProtNLM"/>
    </source>
</evidence>
<feature type="transmembrane region" description="Helical" evidence="1">
    <location>
        <begin position="131"/>
        <end position="154"/>
    </location>
</feature>
<accession>A0A6P2BVF3</accession>
<dbReference type="PANTHER" id="PTHR40761:SF1">
    <property type="entry name" value="CONSERVED INTEGRAL MEMBRANE ALANINE VALINE AND LEUCINE RICH PROTEIN-RELATED"/>
    <property type="match status" value="1"/>
</dbReference>
<feature type="transmembrane region" description="Helical" evidence="1">
    <location>
        <begin position="99"/>
        <end position="119"/>
    </location>
</feature>
<keyword evidence="3" id="KW-1185">Reference proteome</keyword>
<name>A0A6P2BVF3_9ACTN</name>
<dbReference type="InterPro" id="IPR037185">
    <property type="entry name" value="EmrE-like"/>
</dbReference>
<protein>
    <recommendedName>
        <fullName evidence="4">DMT family transporter</fullName>
    </recommendedName>
</protein>
<reference evidence="2 3" key="1">
    <citation type="submission" date="2018-11" db="EMBL/GenBank/DDBJ databases">
        <title>Trebonia kvetii gen.nov., sp.nov., a novel acidophilic actinobacterium, and proposal of the new actinobacterial family Treboniaceae fam. nov.</title>
        <authorList>
            <person name="Rapoport D."/>
            <person name="Sagova-Mareckova M."/>
            <person name="Sedlacek I."/>
            <person name="Provaznik J."/>
            <person name="Kralova S."/>
            <person name="Pavlinic D."/>
            <person name="Benes V."/>
            <person name="Kopecky J."/>
        </authorList>
    </citation>
    <scope>NUCLEOTIDE SEQUENCE [LARGE SCALE GENOMIC DNA]</scope>
    <source>
        <strain evidence="2 3">15Tr583</strain>
    </source>
</reference>
<dbReference type="AlphaFoldDB" id="A0A6P2BVF3"/>
<feature type="transmembrane region" description="Helical" evidence="1">
    <location>
        <begin position="160"/>
        <end position="178"/>
    </location>
</feature>
<feature type="transmembrane region" description="Helical" evidence="1">
    <location>
        <begin position="226"/>
        <end position="245"/>
    </location>
</feature>
<dbReference type="Proteomes" id="UP000460272">
    <property type="component" value="Unassembled WGS sequence"/>
</dbReference>
<proteinExistence type="predicted"/>
<dbReference type="RefSeq" id="WP_145857149.1">
    <property type="nucleotide sequence ID" value="NZ_RPFW01000005.1"/>
</dbReference>
<dbReference type="SUPFAM" id="SSF103481">
    <property type="entry name" value="Multidrug resistance efflux transporter EmrE"/>
    <property type="match status" value="1"/>
</dbReference>
<dbReference type="PANTHER" id="PTHR40761">
    <property type="entry name" value="CONSERVED INTEGRAL MEMBRANE ALANINE VALINE AND LEUCINE RICH PROTEIN-RELATED"/>
    <property type="match status" value="1"/>
</dbReference>
<feature type="transmembrane region" description="Helical" evidence="1">
    <location>
        <begin position="73"/>
        <end position="93"/>
    </location>
</feature>
<dbReference type="Gene3D" id="1.10.3730.20">
    <property type="match status" value="2"/>
</dbReference>
<dbReference type="EMBL" id="RPFW01000005">
    <property type="protein sequence ID" value="TVZ02291.1"/>
    <property type="molecule type" value="Genomic_DNA"/>
</dbReference>
<dbReference type="NCBIfam" id="NF038012">
    <property type="entry name" value="DMT_1"/>
    <property type="match status" value="1"/>
</dbReference>
<evidence type="ECO:0000313" key="3">
    <source>
        <dbReference type="Proteomes" id="UP000460272"/>
    </source>
</evidence>
<feature type="transmembrane region" description="Helical" evidence="1">
    <location>
        <begin position="257"/>
        <end position="277"/>
    </location>
</feature>
<organism evidence="2 3">
    <name type="scientific">Trebonia kvetii</name>
    <dbReference type="NCBI Taxonomy" id="2480626"/>
    <lineage>
        <taxon>Bacteria</taxon>
        <taxon>Bacillati</taxon>
        <taxon>Actinomycetota</taxon>
        <taxon>Actinomycetes</taxon>
        <taxon>Streptosporangiales</taxon>
        <taxon>Treboniaceae</taxon>
        <taxon>Trebonia</taxon>
    </lineage>
</organism>
<dbReference type="OrthoDB" id="3822427at2"/>
<evidence type="ECO:0000256" key="1">
    <source>
        <dbReference type="SAM" id="Phobius"/>
    </source>
</evidence>
<keyword evidence="1" id="KW-0472">Membrane</keyword>
<comment type="caution">
    <text evidence="2">The sequence shown here is derived from an EMBL/GenBank/DDBJ whole genome shotgun (WGS) entry which is preliminary data.</text>
</comment>
<gene>
    <name evidence="2" type="ORF">EAS64_26100</name>
</gene>
<sequence length="286" mass="29725">MTLSVAFALAAALSSAVNLMTQHSASHGAPKGEKGWRLIAYLFRQPTWLLGWIAAGGAFAFQAVALHQGQLSVVQPVLVTELVFVLVLRRVWIHQDVARVAWAAALVVCAALAAFLVAAEPTGGHSTPEAAQWLSALPVFGGAIAVLAVLGTRGSPTRRAALLAAAAGLAWAVTATFIKTASETLAMHGISGMLTRWPVYALVAAVITGMLLSQSALHVGPLSVSQPLLVIVNPLASIALSVWLFDERFTDSPPRIALAALAMVILGVGVIALSRTAPQDLNPTDA</sequence>
<keyword evidence="1" id="KW-0812">Transmembrane</keyword>
<feature type="transmembrane region" description="Helical" evidence="1">
    <location>
        <begin position="49"/>
        <end position="66"/>
    </location>
</feature>
<keyword evidence="1" id="KW-1133">Transmembrane helix</keyword>
<evidence type="ECO:0000313" key="2">
    <source>
        <dbReference type="EMBL" id="TVZ02291.1"/>
    </source>
</evidence>
<feature type="transmembrane region" description="Helical" evidence="1">
    <location>
        <begin position="199"/>
        <end position="220"/>
    </location>
</feature>